<keyword evidence="8" id="KW-0131">Cell cycle</keyword>
<gene>
    <name evidence="12" type="ORF">OP8BY_1815</name>
</gene>
<evidence type="ECO:0000256" key="2">
    <source>
        <dbReference type="ARBA" id="ARBA00022475"/>
    </source>
</evidence>
<evidence type="ECO:0000256" key="3">
    <source>
        <dbReference type="ARBA" id="ARBA00022519"/>
    </source>
</evidence>
<keyword evidence="6 10" id="KW-1133">Transmembrane helix</keyword>
<evidence type="ECO:0000313" key="12">
    <source>
        <dbReference type="EMBL" id="RFT16211.1"/>
    </source>
</evidence>
<keyword evidence="3" id="KW-0997">Cell inner membrane</keyword>
<evidence type="ECO:0000256" key="4">
    <source>
        <dbReference type="ARBA" id="ARBA00022618"/>
    </source>
</evidence>
<comment type="subcellular location">
    <subcellularLocation>
        <location evidence="1">Cell membrane</location>
        <topology evidence="1">Multi-pass membrane protein</topology>
    </subcellularLocation>
    <subcellularLocation>
        <location evidence="9">Membrane</location>
        <topology evidence="9">Multi-pass membrane protein</topology>
    </subcellularLocation>
</comment>
<organism evidence="12 13">
    <name type="scientific">Candidatus Saccharicenans subterraneus</name>
    <dbReference type="NCBI Taxonomy" id="2508984"/>
    <lineage>
        <taxon>Bacteria</taxon>
        <taxon>Candidatus Aminicenantota</taxon>
        <taxon>Candidatus Aminicenantia</taxon>
        <taxon>Candidatus Aminicenantales</taxon>
        <taxon>Candidatus Saccharicenantaceae</taxon>
        <taxon>Candidatus Saccharicenans</taxon>
    </lineage>
</organism>
<evidence type="ECO:0000259" key="11">
    <source>
        <dbReference type="Pfam" id="PF01618"/>
    </source>
</evidence>
<dbReference type="GO" id="GO:0043213">
    <property type="term" value="P:bacteriocin transport"/>
    <property type="evidence" value="ECO:0007669"/>
    <property type="project" value="InterPro"/>
</dbReference>
<evidence type="ECO:0000313" key="13">
    <source>
        <dbReference type="Proteomes" id="UP000257323"/>
    </source>
</evidence>
<dbReference type="GO" id="GO:0005886">
    <property type="term" value="C:plasma membrane"/>
    <property type="evidence" value="ECO:0007669"/>
    <property type="project" value="UniProtKB-SubCell"/>
</dbReference>
<keyword evidence="7 10" id="KW-0472">Membrane</keyword>
<keyword evidence="9" id="KW-0813">Transport</keyword>
<dbReference type="GO" id="GO:0051301">
    <property type="term" value="P:cell division"/>
    <property type="evidence" value="ECO:0007669"/>
    <property type="project" value="UniProtKB-KW"/>
</dbReference>
<dbReference type="Pfam" id="PF01618">
    <property type="entry name" value="MotA_ExbB"/>
    <property type="match status" value="1"/>
</dbReference>
<comment type="similarity">
    <text evidence="9">Belongs to the exbB/tolQ family.</text>
</comment>
<feature type="domain" description="MotA/TolQ/ExbB proton channel" evidence="11">
    <location>
        <begin position="71"/>
        <end position="206"/>
    </location>
</feature>
<evidence type="ECO:0000256" key="6">
    <source>
        <dbReference type="ARBA" id="ARBA00022989"/>
    </source>
</evidence>
<name>A0A3E2BNB8_9BACT</name>
<dbReference type="NCBIfam" id="TIGR02796">
    <property type="entry name" value="tolQ"/>
    <property type="match status" value="1"/>
</dbReference>
<dbReference type="AlphaFoldDB" id="A0A3E2BNB8"/>
<dbReference type="Proteomes" id="UP000257323">
    <property type="component" value="Unassembled WGS sequence"/>
</dbReference>
<evidence type="ECO:0000256" key="7">
    <source>
        <dbReference type="ARBA" id="ARBA00023136"/>
    </source>
</evidence>
<dbReference type="EMBL" id="QUAH01000004">
    <property type="protein sequence ID" value="RFT16211.1"/>
    <property type="molecule type" value="Genomic_DNA"/>
</dbReference>
<evidence type="ECO:0000256" key="9">
    <source>
        <dbReference type="RuleBase" id="RU004057"/>
    </source>
</evidence>
<keyword evidence="4" id="KW-0132">Cell division</keyword>
<feature type="transmembrane region" description="Helical" evidence="10">
    <location>
        <begin position="128"/>
        <end position="149"/>
    </location>
</feature>
<dbReference type="InterPro" id="IPR050790">
    <property type="entry name" value="ExbB/TolQ_transport"/>
</dbReference>
<feature type="transmembrane region" description="Helical" evidence="10">
    <location>
        <begin position="169"/>
        <end position="195"/>
    </location>
</feature>
<dbReference type="InterPro" id="IPR002898">
    <property type="entry name" value="MotA_ExbB_proton_chnl"/>
</dbReference>
<keyword evidence="9" id="KW-0653">Protein transport</keyword>
<evidence type="ECO:0000256" key="5">
    <source>
        <dbReference type="ARBA" id="ARBA00022692"/>
    </source>
</evidence>
<keyword evidence="2" id="KW-1003">Cell membrane</keyword>
<dbReference type="PANTHER" id="PTHR30625">
    <property type="entry name" value="PROTEIN TOLQ"/>
    <property type="match status" value="1"/>
</dbReference>
<reference evidence="12 13" key="1">
    <citation type="submission" date="2018-08" db="EMBL/GenBank/DDBJ databases">
        <title>Genome analysis of the thermophilic bacterium of the candidate phylum Aminicenantes from deep subsurface aquifer revealed its physiology and ecological role.</title>
        <authorList>
            <person name="Kadnikov V.V."/>
            <person name="Mardanov A.V."/>
            <person name="Beletsky A.V."/>
            <person name="Karnachuk O.V."/>
            <person name="Ravin N.V."/>
        </authorList>
    </citation>
    <scope>NUCLEOTIDE SEQUENCE [LARGE SCALE GENOMIC DNA]</scope>
    <source>
        <strain evidence="12">BY38</strain>
    </source>
</reference>
<evidence type="ECO:0000256" key="1">
    <source>
        <dbReference type="ARBA" id="ARBA00004651"/>
    </source>
</evidence>
<evidence type="ECO:0000256" key="10">
    <source>
        <dbReference type="SAM" id="Phobius"/>
    </source>
</evidence>
<protein>
    <submittedName>
        <fullName evidence="12">MotA/TolQ/ExbB proton channel family protein</fullName>
    </submittedName>
</protein>
<dbReference type="PANTHER" id="PTHR30625:SF3">
    <property type="entry name" value="TOL-PAL SYSTEM PROTEIN TOLQ"/>
    <property type="match status" value="1"/>
</dbReference>
<proteinExistence type="inferred from homology"/>
<accession>A0A3E2BNB8</accession>
<dbReference type="GO" id="GO:0017038">
    <property type="term" value="P:protein import"/>
    <property type="evidence" value="ECO:0007669"/>
    <property type="project" value="TreeGrafter"/>
</dbReference>
<dbReference type="InterPro" id="IPR014163">
    <property type="entry name" value="Tol-Pal_TolQ"/>
</dbReference>
<comment type="caution">
    <text evidence="12">The sequence shown here is derived from an EMBL/GenBank/DDBJ whole genome shotgun (WGS) entry which is preliminary data.</text>
</comment>
<sequence length="222" mass="24481">MNVFSLISQATIVVKLILLILIIFSVFSWAIIIYKRRSIRAAEAASQNFLEVFRRSKSLNEVNEAARKYKNSPLASLFQAGFKELVHLTRSNPQPQGSINGEKLESINRSLLRASNAEINRLEKMMSFLATCGSVTPFIGLLGTVWGIMDSFHKIGVVRSASLVTVAPGIAEALIATAVGLFAAIPAVIAYNYFLGRIKEMISMMDDFSLEFLNIIERAYGG</sequence>
<evidence type="ECO:0000256" key="8">
    <source>
        <dbReference type="ARBA" id="ARBA00023306"/>
    </source>
</evidence>
<keyword evidence="5 10" id="KW-0812">Transmembrane</keyword>
<feature type="transmembrane region" description="Helical" evidence="10">
    <location>
        <begin position="12"/>
        <end position="34"/>
    </location>
</feature>